<dbReference type="Gene3D" id="3.30.460.40">
    <property type="match status" value="1"/>
</dbReference>
<comment type="caution">
    <text evidence="2">The sequence shown here is derived from an EMBL/GenBank/DDBJ whole genome shotgun (WGS) entry which is preliminary data.</text>
</comment>
<dbReference type="AlphaFoldDB" id="A0A934X1T5"/>
<dbReference type="SUPFAM" id="SSF81301">
    <property type="entry name" value="Nucleotidyltransferase"/>
    <property type="match status" value="1"/>
</dbReference>
<organism evidence="2 3">
    <name type="scientific">Marivirga aurantiaca</name>
    <dbReference type="NCBI Taxonomy" id="2802615"/>
    <lineage>
        <taxon>Bacteria</taxon>
        <taxon>Pseudomonadati</taxon>
        <taxon>Bacteroidota</taxon>
        <taxon>Cytophagia</taxon>
        <taxon>Cytophagales</taxon>
        <taxon>Marivirgaceae</taxon>
        <taxon>Marivirga</taxon>
    </lineage>
</organism>
<accession>A0A934X1T5</accession>
<dbReference type="Proteomes" id="UP000611723">
    <property type="component" value="Unassembled WGS sequence"/>
</dbReference>
<dbReference type="InterPro" id="IPR043519">
    <property type="entry name" value="NT_sf"/>
</dbReference>
<evidence type="ECO:0000313" key="3">
    <source>
        <dbReference type="Proteomes" id="UP000611723"/>
    </source>
</evidence>
<reference evidence="2" key="1">
    <citation type="submission" date="2021-01" db="EMBL/GenBank/DDBJ databases">
        <title>Marivirga aurantiaca sp. nov., isolated from intertidal surface sediments.</title>
        <authorList>
            <person name="Zhang M."/>
        </authorList>
    </citation>
    <scope>NUCLEOTIDE SEQUENCE</scope>
    <source>
        <strain evidence="2">S37H4</strain>
    </source>
</reference>
<evidence type="ECO:0000313" key="2">
    <source>
        <dbReference type="EMBL" id="MBK6267359.1"/>
    </source>
</evidence>
<dbReference type="RefSeq" id="WP_201433045.1">
    <property type="nucleotide sequence ID" value="NZ_JAEQBW010000017.1"/>
</dbReference>
<feature type="domain" description="DUF6036" evidence="1">
    <location>
        <begin position="53"/>
        <end position="185"/>
    </location>
</feature>
<proteinExistence type="predicted"/>
<protein>
    <recommendedName>
        <fullName evidence="1">DUF6036 domain-containing protein</fullName>
    </recommendedName>
</protein>
<keyword evidence="3" id="KW-1185">Reference proteome</keyword>
<evidence type="ECO:0000259" key="1">
    <source>
        <dbReference type="Pfam" id="PF19502"/>
    </source>
</evidence>
<name>A0A934X1T5_9BACT</name>
<dbReference type="Pfam" id="PF19502">
    <property type="entry name" value="DUF6036"/>
    <property type="match status" value="1"/>
</dbReference>
<gene>
    <name evidence="2" type="ORF">JKA74_20115</name>
</gene>
<dbReference type="EMBL" id="JAEQBW010000017">
    <property type="protein sequence ID" value="MBK6267359.1"/>
    <property type="molecule type" value="Genomic_DNA"/>
</dbReference>
<dbReference type="InterPro" id="IPR045792">
    <property type="entry name" value="DUF6036"/>
</dbReference>
<sequence length="196" mass="22520">MAVKTNIDNLKQFTGLTRFASKIYRANKRNEPKDFMDIHSEEVLGLLKSLFENKVEYILVGGVATVFHGHIRTTGDIDLWVKEEPENKKRLVKALVQVDVPAAESYFKVPLIPGWSSLTIGDSGFTADFMGYTSLFKKEDFEEVYQRSYQSEIEGIPIRVIHINDLILEKKNLGRHKDLDDVENLEKIRDQNNMKS</sequence>